<dbReference type="PROSITE" id="PS51684">
    <property type="entry name" value="SAM_MT_TRM5_TYW2"/>
    <property type="match status" value="1"/>
</dbReference>
<evidence type="ECO:0000256" key="9">
    <source>
        <dbReference type="ARBA" id="ARBA00045951"/>
    </source>
</evidence>
<dbReference type="GO" id="GO:0070901">
    <property type="term" value="P:mitochondrial tRNA methylation"/>
    <property type="evidence" value="ECO:0007669"/>
    <property type="project" value="TreeGrafter"/>
</dbReference>
<organism evidence="13 14">
    <name type="scientific">Candidula unifasciata</name>
    <dbReference type="NCBI Taxonomy" id="100452"/>
    <lineage>
        <taxon>Eukaryota</taxon>
        <taxon>Metazoa</taxon>
        <taxon>Spiralia</taxon>
        <taxon>Lophotrochozoa</taxon>
        <taxon>Mollusca</taxon>
        <taxon>Gastropoda</taxon>
        <taxon>Heterobranchia</taxon>
        <taxon>Euthyneura</taxon>
        <taxon>Panpulmonata</taxon>
        <taxon>Eupulmonata</taxon>
        <taxon>Stylommatophora</taxon>
        <taxon>Helicina</taxon>
        <taxon>Helicoidea</taxon>
        <taxon>Geomitridae</taxon>
        <taxon>Candidula</taxon>
    </lineage>
</organism>
<evidence type="ECO:0000256" key="5">
    <source>
        <dbReference type="ARBA" id="ARBA00022691"/>
    </source>
</evidence>
<proteinExistence type="inferred from homology"/>
<keyword evidence="7 11" id="KW-0496">Mitochondrion</keyword>
<keyword evidence="3 11" id="KW-0489">Methyltransferase</keyword>
<gene>
    <name evidence="13" type="ORF">CUNI_LOCUS8855</name>
</gene>
<dbReference type="GO" id="GO:0002939">
    <property type="term" value="P:tRNA N1-guanine methylation"/>
    <property type="evidence" value="ECO:0007669"/>
    <property type="project" value="TreeGrafter"/>
</dbReference>
<dbReference type="Pfam" id="PF25133">
    <property type="entry name" value="TYW2_N_2"/>
    <property type="match status" value="1"/>
</dbReference>
<comment type="function">
    <text evidence="11">Specifically methylates the N1 position of guanosine-37 in various cytoplasmic and mitochondrial tRNAs. Methylation is not dependent on the nature of the nucleoside 5' of the target nucleoside. This is the first step in the biosynthesis of wybutosine (yW), a modified base adjacent to the anticodon of tRNAs and required for accurate decoding.</text>
</comment>
<keyword evidence="2 11" id="KW-0963">Cytoplasm</keyword>
<protein>
    <recommendedName>
        <fullName evidence="11">tRNA (guanine(37)-N1)-methyltransferase</fullName>
        <ecNumber evidence="11">2.1.1.228</ecNumber>
    </recommendedName>
    <alternativeName>
        <fullName evidence="11">M1G-methyltransferase</fullName>
    </alternativeName>
    <alternativeName>
        <fullName evidence="11">tRNA [GM37] methyltransferase</fullName>
    </alternativeName>
    <alternativeName>
        <fullName evidence="11">tRNA methyltransferase 5 homolog</fullName>
    </alternativeName>
</protein>
<dbReference type="GO" id="GO:0052906">
    <property type="term" value="F:tRNA (guanine(37)-N1)-methyltransferase activity"/>
    <property type="evidence" value="ECO:0007669"/>
    <property type="project" value="UniProtKB-UniRule"/>
</dbReference>
<comment type="similarity">
    <text evidence="1">Belongs to the class I-like SAM-binding methyltransferase superfamily. TRM5/TYW2 family.</text>
</comment>
<dbReference type="GO" id="GO:0005634">
    <property type="term" value="C:nucleus"/>
    <property type="evidence" value="ECO:0007669"/>
    <property type="project" value="UniProtKB-SubCell"/>
</dbReference>
<keyword evidence="14" id="KW-1185">Reference proteome</keyword>
<dbReference type="SUPFAM" id="SSF53335">
    <property type="entry name" value="S-adenosyl-L-methionine-dependent methyltransferases"/>
    <property type="match status" value="1"/>
</dbReference>
<evidence type="ECO:0000256" key="1">
    <source>
        <dbReference type="ARBA" id="ARBA00009775"/>
    </source>
</evidence>
<dbReference type="Gene3D" id="3.30.300.110">
    <property type="entry name" value="Met-10+ protein-like domains"/>
    <property type="match status" value="1"/>
</dbReference>
<feature type="binding site" evidence="11">
    <location>
        <begin position="356"/>
        <end position="357"/>
    </location>
    <ligand>
        <name>S-adenosyl-L-methionine</name>
        <dbReference type="ChEBI" id="CHEBI:59789"/>
    </ligand>
</feature>
<reference evidence="13" key="1">
    <citation type="submission" date="2021-04" db="EMBL/GenBank/DDBJ databases">
        <authorList>
            <consortium name="Molecular Ecology Group"/>
        </authorList>
    </citation>
    <scope>NUCLEOTIDE SEQUENCE</scope>
</reference>
<dbReference type="Pfam" id="PF02475">
    <property type="entry name" value="TRM5-TYW2_MTfase"/>
    <property type="match status" value="1"/>
</dbReference>
<evidence type="ECO:0000256" key="11">
    <source>
        <dbReference type="HAMAP-Rule" id="MF_03152"/>
    </source>
</evidence>
<keyword evidence="5 11" id="KW-0949">S-adenosyl-L-methionine</keyword>
<dbReference type="AlphaFoldDB" id="A0A8S3Z1G5"/>
<dbReference type="Gene3D" id="3.40.50.150">
    <property type="entry name" value="Vaccinia Virus protein VP39"/>
    <property type="match status" value="1"/>
</dbReference>
<dbReference type="InterPro" id="IPR056743">
    <property type="entry name" value="TRM5-TYW2-like_MTfase"/>
</dbReference>
<dbReference type="Proteomes" id="UP000678393">
    <property type="component" value="Unassembled WGS sequence"/>
</dbReference>
<dbReference type="OrthoDB" id="408788at2759"/>
<feature type="binding site" evidence="11">
    <location>
        <position position="288"/>
    </location>
    <ligand>
        <name>S-adenosyl-L-methionine</name>
        <dbReference type="ChEBI" id="CHEBI:59789"/>
    </ligand>
</feature>
<feature type="domain" description="SAM-dependent methyltransferase TRM5/TYW2-type" evidence="12">
    <location>
        <begin position="199"/>
        <end position="516"/>
    </location>
</feature>
<evidence type="ECO:0000256" key="3">
    <source>
        <dbReference type="ARBA" id="ARBA00022603"/>
    </source>
</evidence>
<dbReference type="InterPro" id="IPR030382">
    <property type="entry name" value="MeTrfase_TRM5/TYW2"/>
</dbReference>
<dbReference type="GO" id="GO:0005759">
    <property type="term" value="C:mitochondrial matrix"/>
    <property type="evidence" value="ECO:0007669"/>
    <property type="project" value="UniProtKB-SubCell"/>
</dbReference>
<comment type="subunit">
    <text evidence="11">Monomer.</text>
</comment>
<dbReference type="FunFam" id="3.30.300.110:FF:000001">
    <property type="entry name" value="tRNA (guanine(37)-N1)-methyltransferase"/>
    <property type="match status" value="1"/>
</dbReference>
<comment type="function">
    <text evidence="9">Involved in mitochondrial tRNA methylation. Specifically methylates the N1 position of guanosine-37 in various tRNAs. Methylation is not dependent on the nature of the nucleoside 5' of the target nucleoside. This is the first step in the biosynthesis of wybutosine (yW), a modified base adjacent to the anticodon of tRNAs and required for accurate decoding.</text>
</comment>
<dbReference type="InterPro" id="IPR056744">
    <property type="entry name" value="TRM5/TYW2-like_N"/>
</dbReference>
<comment type="caution">
    <text evidence="13">The sequence shown here is derived from an EMBL/GenBank/DDBJ whole genome shotgun (WGS) entry which is preliminary data.</text>
</comment>
<keyword evidence="4 11" id="KW-0808">Transferase</keyword>
<evidence type="ECO:0000256" key="2">
    <source>
        <dbReference type="ARBA" id="ARBA00022490"/>
    </source>
</evidence>
<evidence type="ECO:0000313" key="14">
    <source>
        <dbReference type="Proteomes" id="UP000678393"/>
    </source>
</evidence>
<feature type="binding site" evidence="11">
    <location>
        <begin position="327"/>
        <end position="328"/>
    </location>
    <ligand>
        <name>S-adenosyl-L-methionine</name>
        <dbReference type="ChEBI" id="CHEBI:59789"/>
    </ligand>
</feature>
<evidence type="ECO:0000256" key="4">
    <source>
        <dbReference type="ARBA" id="ARBA00022679"/>
    </source>
</evidence>
<keyword evidence="8 11" id="KW-0539">Nucleus</keyword>
<comment type="similarity">
    <text evidence="11">Belongs to the TRM5 / TYW2 family.</text>
</comment>
<accession>A0A8S3Z1G5</accession>
<feature type="binding site" evidence="11">
    <location>
        <position position="426"/>
    </location>
    <ligand>
        <name>S-adenosyl-L-methionine</name>
        <dbReference type="ChEBI" id="CHEBI:59789"/>
    </ligand>
</feature>
<evidence type="ECO:0000256" key="8">
    <source>
        <dbReference type="ARBA" id="ARBA00023242"/>
    </source>
</evidence>
<dbReference type="EC" id="2.1.1.228" evidence="11"/>
<dbReference type="HAMAP" id="MF_03152">
    <property type="entry name" value="TRM5"/>
    <property type="match status" value="1"/>
</dbReference>
<evidence type="ECO:0000259" key="12">
    <source>
        <dbReference type="PROSITE" id="PS51684"/>
    </source>
</evidence>
<keyword evidence="6 11" id="KW-0819">tRNA processing</keyword>
<comment type="catalytic activity">
    <reaction evidence="10 11">
        <text>guanosine(37) in tRNA + S-adenosyl-L-methionine = N(1)-methylguanosine(37) in tRNA + S-adenosyl-L-homocysteine + H(+)</text>
        <dbReference type="Rhea" id="RHEA:36899"/>
        <dbReference type="Rhea" id="RHEA-COMP:10145"/>
        <dbReference type="Rhea" id="RHEA-COMP:10147"/>
        <dbReference type="ChEBI" id="CHEBI:15378"/>
        <dbReference type="ChEBI" id="CHEBI:57856"/>
        <dbReference type="ChEBI" id="CHEBI:59789"/>
        <dbReference type="ChEBI" id="CHEBI:73542"/>
        <dbReference type="ChEBI" id="CHEBI:74269"/>
        <dbReference type="EC" id="2.1.1.228"/>
    </reaction>
</comment>
<dbReference type="CDD" id="cd02440">
    <property type="entry name" value="AdoMet_MTases"/>
    <property type="match status" value="1"/>
</dbReference>
<evidence type="ECO:0000256" key="7">
    <source>
        <dbReference type="ARBA" id="ARBA00023128"/>
    </source>
</evidence>
<dbReference type="InterPro" id="IPR025792">
    <property type="entry name" value="tRNA_Gua_MeTrfase_euk"/>
</dbReference>
<comment type="subcellular location">
    <subcellularLocation>
        <location evidence="11">Mitochondrion matrix</location>
    </subcellularLocation>
    <subcellularLocation>
        <location evidence="11">Nucleus</location>
    </subcellularLocation>
    <subcellularLocation>
        <location evidence="11">Cytoplasm</location>
    </subcellularLocation>
    <text evidence="11">Predominantly in the mitochondria and in the nucleus.</text>
</comment>
<dbReference type="InterPro" id="IPR029063">
    <property type="entry name" value="SAM-dependent_MTases_sf"/>
</dbReference>
<name>A0A8S3Z1G5_9EUPU</name>
<evidence type="ECO:0000256" key="10">
    <source>
        <dbReference type="ARBA" id="ARBA00047783"/>
    </source>
</evidence>
<sequence>MTSYAHWTLQITFFFKKKRGGGGSPHFYRRFEPGLLHCSTMQISALLNVLRSLQRVKMDIKQGPVSSKLAPPESVKGMVQLNRDAFTKVVKVPAVRIAKCDIGKTQKALKPLFLKLAKLKPVVEMNDSSSEKSQCLILLDPDKLRDDNLSQDKKLQLQNLGLDIDNPEMFEVELSYNNWTLSDIMRAILPSDQDSVSTFTQIGHIAHLNLKEETLPYKHLIGEIIIDKIPSVKTVVNKIGAIDNTFRVFQMDLLAGEENYITQIREHGCAFELDFSKVYWNSRLGTEHAKLTDLIEKGSVVYDVFAGIGPFAVPLAKKKLCTVFANDLNPSSFEYLKKNMDLNKLANRTIKAYNLDGREFIKSVVKSHIIDRIRSAVAEANKALSPEANGVSSELEESDIPVQASIETTRTTAEKQAIPHSYIIMNLPALAVEFLDSFTSLLQDMPADLKVPDMLEPFLPHVFCYTFSPKNYLTEDFQSRVEMILGQPLPDPLGVRLVRNVAPNKEMVCLSFKLWPNLVLGLSEEKEHVDIQEDVVDADVCKEPESKKLKL</sequence>
<dbReference type="PANTHER" id="PTHR23245">
    <property type="entry name" value="TRNA METHYLTRANSFERASE"/>
    <property type="match status" value="1"/>
</dbReference>
<evidence type="ECO:0000256" key="6">
    <source>
        <dbReference type="ARBA" id="ARBA00022694"/>
    </source>
</evidence>
<dbReference type="EMBL" id="CAJHNH020001495">
    <property type="protein sequence ID" value="CAG5123297.1"/>
    <property type="molecule type" value="Genomic_DNA"/>
</dbReference>
<dbReference type="PANTHER" id="PTHR23245:SF36">
    <property type="entry name" value="TRNA (GUANINE(37)-N1)-METHYLTRANSFERASE"/>
    <property type="match status" value="1"/>
</dbReference>
<evidence type="ECO:0000313" key="13">
    <source>
        <dbReference type="EMBL" id="CAG5123297.1"/>
    </source>
</evidence>